<comment type="caution">
    <text evidence="4">The sequence shown here is derived from an EMBL/GenBank/DDBJ whole genome shotgun (WGS) entry which is preliminary data.</text>
</comment>
<evidence type="ECO:0000313" key="4">
    <source>
        <dbReference type="EMBL" id="MBO2452099.1"/>
    </source>
</evidence>
<evidence type="ECO:0000259" key="3">
    <source>
        <dbReference type="Pfam" id="PF01345"/>
    </source>
</evidence>
<keyword evidence="2" id="KW-0732">Signal</keyword>
<dbReference type="InterPro" id="IPR001434">
    <property type="entry name" value="OmcB-like_DUF11"/>
</dbReference>
<protein>
    <recommendedName>
        <fullName evidence="3">DUF11 domain-containing protein</fullName>
    </recommendedName>
</protein>
<feature type="signal peptide" evidence="2">
    <location>
        <begin position="1"/>
        <end position="24"/>
    </location>
</feature>
<dbReference type="EMBL" id="JAGEOJ010000015">
    <property type="protein sequence ID" value="MBO2452099.1"/>
    <property type="molecule type" value="Genomic_DNA"/>
</dbReference>
<keyword evidence="5" id="KW-1185">Reference proteome</keyword>
<dbReference type="GO" id="GO:0005975">
    <property type="term" value="P:carbohydrate metabolic process"/>
    <property type="evidence" value="ECO:0007669"/>
    <property type="project" value="UniProtKB-ARBA"/>
</dbReference>
<dbReference type="InterPro" id="IPR013783">
    <property type="entry name" value="Ig-like_fold"/>
</dbReference>
<dbReference type="RefSeq" id="WP_208259993.1">
    <property type="nucleotide sequence ID" value="NZ_JAGEOJ010000015.1"/>
</dbReference>
<sequence>MRRVLVAHGSAVAVLLITIGPARAASRPMNGADLRVRVTGPSARVKTGDVLDYAVQVHNAGPAAVGSATAVAWLPAQIAVISYDDGRCHERAATLRCPVSLASGETRTVHILGIVKPAATGAFRVRAKALWARDPIPGNNHAALAARVAPSTDVAVRLSAPRHMPRMGWAALAVTVVNRGPNPSRRVTLHVGAHGARLAAPAGHHCKITGDGAGGRFLHCALGWMASGAGHTLYVRVRPSSGGRVLVQDFAASASPELGDRRPGNNTATARVRPAR</sequence>
<evidence type="ECO:0000313" key="5">
    <source>
        <dbReference type="Proteomes" id="UP000669179"/>
    </source>
</evidence>
<dbReference type="Gene3D" id="2.60.40.10">
    <property type="entry name" value="Immunoglobulins"/>
    <property type="match status" value="1"/>
</dbReference>
<feature type="chain" id="PRO_5037221620" description="DUF11 domain-containing protein" evidence="2">
    <location>
        <begin position="25"/>
        <end position="276"/>
    </location>
</feature>
<name>A0A939PLI7_9ACTN</name>
<dbReference type="Proteomes" id="UP000669179">
    <property type="component" value="Unassembled WGS sequence"/>
</dbReference>
<reference evidence="4" key="1">
    <citation type="submission" date="2021-03" db="EMBL/GenBank/DDBJ databases">
        <authorList>
            <person name="Kanchanasin P."/>
            <person name="Saeng-In P."/>
            <person name="Phongsopitanun W."/>
            <person name="Yuki M."/>
            <person name="Kudo T."/>
            <person name="Ohkuma M."/>
            <person name="Tanasupawat S."/>
        </authorList>
    </citation>
    <scope>NUCLEOTIDE SEQUENCE</scope>
    <source>
        <strain evidence="4">GKU 128</strain>
    </source>
</reference>
<evidence type="ECO:0000256" key="1">
    <source>
        <dbReference type="SAM" id="MobiDB-lite"/>
    </source>
</evidence>
<feature type="region of interest" description="Disordered" evidence="1">
    <location>
        <begin position="255"/>
        <end position="276"/>
    </location>
</feature>
<feature type="domain" description="DUF11" evidence="3">
    <location>
        <begin position="33"/>
        <end position="143"/>
    </location>
</feature>
<accession>A0A939PLI7</accession>
<proteinExistence type="predicted"/>
<organism evidence="4 5">
    <name type="scientific">Actinomadura barringtoniae</name>
    <dbReference type="NCBI Taxonomy" id="1427535"/>
    <lineage>
        <taxon>Bacteria</taxon>
        <taxon>Bacillati</taxon>
        <taxon>Actinomycetota</taxon>
        <taxon>Actinomycetes</taxon>
        <taxon>Streptosporangiales</taxon>
        <taxon>Thermomonosporaceae</taxon>
        <taxon>Actinomadura</taxon>
    </lineage>
</organism>
<dbReference type="AlphaFoldDB" id="A0A939PLI7"/>
<evidence type="ECO:0000256" key="2">
    <source>
        <dbReference type="SAM" id="SignalP"/>
    </source>
</evidence>
<gene>
    <name evidence="4" type="ORF">J4573_33775</name>
</gene>
<dbReference type="Pfam" id="PF01345">
    <property type="entry name" value="DUF11"/>
    <property type="match status" value="1"/>
</dbReference>